<dbReference type="Gene3D" id="3.10.580.10">
    <property type="entry name" value="CBS-domain"/>
    <property type="match status" value="1"/>
</dbReference>
<dbReference type="FunFam" id="3.90.1640.10:FF:000001">
    <property type="entry name" value="Probable manganese-dependent inorganic pyrophosphatase"/>
    <property type="match status" value="1"/>
</dbReference>
<keyword evidence="4" id="KW-0378">Hydrolase</keyword>
<keyword evidence="3" id="KW-0479">Metal-binding</keyword>
<dbReference type="PANTHER" id="PTHR12112:SF22">
    <property type="entry name" value="MANGANESE-DEPENDENT INORGANIC PYROPHOSPHATASE-RELATED"/>
    <property type="match status" value="1"/>
</dbReference>
<dbReference type="RefSeq" id="WP_212821273.1">
    <property type="nucleotide sequence ID" value="NZ_AP023416.1"/>
</dbReference>
<dbReference type="CDD" id="cd02205">
    <property type="entry name" value="CBS_pair_SF"/>
    <property type="match status" value="1"/>
</dbReference>
<evidence type="ECO:0000256" key="6">
    <source>
        <dbReference type="ARBA" id="ARBA00032535"/>
    </source>
</evidence>
<sequence>MNEIYVTGHRNPDTDSIAAAMSYAALRNALGDRRYIPVHLGHISDETERMLRHFGLSEPESIRTVRTQVRDLDFDTPPCLSSSVTMDRAWHVMHEQRISAVPVVNDDGSLYGMLSAGDIATFSMETLVDTRVEDLPVFNLVSVLEGRIVNECTGIPTSISGNVVVAMPQASENLRFTGSNNIVLVASQPDMIQRALDQKVSCLIICRADINPDLENYEGDTCIISTPFAAGRACRLIYQAIPISRPCQRGEIVCFHLDDYIDDVREVVLKSRYRSYPVLDEKERVVGTLSRYHLLRPRRKQVVLVDHNEFAQSVPGLDQAEILEIIDHHRLADIQTGQPIYVRNEPVGSTNTIIAAMYQEHGVIPSGPMAGLMAAAILSDTVMFKSPTCTKRDISMAQRLARIANVKLDDLGKELFSSVSPDKPVQELIASDFKEFHIAEQMLGVGQITCLDSLEIMNRKDELLKEMARLRDERHYDMVLLMLTDVLLEGTQLLYVGSDDAIRNAFSVEPKDNTLFLPGVMSRKKQIIPMLTALWG</sequence>
<dbReference type="GO" id="GO:0046872">
    <property type="term" value="F:metal ion binding"/>
    <property type="evidence" value="ECO:0007669"/>
    <property type="project" value="UniProtKB-KW"/>
</dbReference>
<dbReference type="InterPro" id="IPR038763">
    <property type="entry name" value="DHH_sf"/>
</dbReference>
<dbReference type="InterPro" id="IPR004097">
    <property type="entry name" value="DHHA2"/>
</dbReference>
<geneLocation type="plasmid" evidence="10 11">
    <name>pMM35_01</name>
</geneLocation>
<evidence type="ECO:0000256" key="2">
    <source>
        <dbReference type="ARBA" id="ARBA00012146"/>
    </source>
</evidence>
<accession>A0A810Q4D1</accession>
<dbReference type="KEGG" id="vfa:MM35RIKEN_17850"/>
<keyword evidence="11" id="KW-1185">Reference proteome</keyword>
<feature type="domain" description="CBS" evidence="9">
    <location>
        <begin position="247"/>
        <end position="304"/>
    </location>
</feature>
<dbReference type="SUPFAM" id="SSF64182">
    <property type="entry name" value="DHH phosphoesterases"/>
    <property type="match status" value="1"/>
</dbReference>
<organism evidence="10 11">
    <name type="scientific">Vescimonas fastidiosa</name>
    <dbReference type="NCBI Taxonomy" id="2714353"/>
    <lineage>
        <taxon>Bacteria</taxon>
        <taxon>Bacillati</taxon>
        <taxon>Bacillota</taxon>
        <taxon>Clostridia</taxon>
        <taxon>Eubacteriales</taxon>
        <taxon>Oscillospiraceae</taxon>
        <taxon>Vescimonas</taxon>
    </lineage>
</organism>
<dbReference type="InterPro" id="IPR028979">
    <property type="entry name" value="Ser_kin/Pase_Hpr-like_N_sf"/>
</dbReference>
<dbReference type="InterPro" id="IPR000644">
    <property type="entry name" value="CBS_dom"/>
</dbReference>
<dbReference type="AlphaFoldDB" id="A0A810Q4D1"/>
<keyword evidence="5" id="KW-0464">Manganese</keyword>
<evidence type="ECO:0000313" key="10">
    <source>
        <dbReference type="EMBL" id="BCK79593.1"/>
    </source>
</evidence>
<dbReference type="Pfam" id="PF01368">
    <property type="entry name" value="DHH"/>
    <property type="match status" value="1"/>
</dbReference>
<keyword evidence="8" id="KW-0129">CBS domain</keyword>
<dbReference type="PANTHER" id="PTHR12112">
    <property type="entry name" value="BNIP - RELATED"/>
    <property type="match status" value="1"/>
</dbReference>
<dbReference type="Gene3D" id="3.90.1640.10">
    <property type="entry name" value="inorganic pyrophosphatase (n-terminal core)"/>
    <property type="match status" value="1"/>
</dbReference>
<dbReference type="Pfam" id="PF00571">
    <property type="entry name" value="CBS"/>
    <property type="match status" value="2"/>
</dbReference>
<dbReference type="Gene3D" id="3.10.310.20">
    <property type="entry name" value="DHHA2 domain"/>
    <property type="match status" value="1"/>
</dbReference>
<dbReference type="SMART" id="SM01131">
    <property type="entry name" value="DHHA2"/>
    <property type="match status" value="1"/>
</dbReference>
<evidence type="ECO:0000256" key="7">
    <source>
        <dbReference type="ARBA" id="ARBA00047820"/>
    </source>
</evidence>
<proteinExistence type="predicted"/>
<evidence type="ECO:0000256" key="1">
    <source>
        <dbReference type="ARBA" id="ARBA00001936"/>
    </source>
</evidence>
<dbReference type="GO" id="GO:0005737">
    <property type="term" value="C:cytoplasm"/>
    <property type="evidence" value="ECO:0007669"/>
    <property type="project" value="InterPro"/>
</dbReference>
<dbReference type="SUPFAM" id="SSF54631">
    <property type="entry name" value="CBS-domain pair"/>
    <property type="match status" value="1"/>
</dbReference>
<gene>
    <name evidence="10" type="ORF">MM35RIKEN_17850</name>
</gene>
<dbReference type="InterPro" id="IPR001667">
    <property type="entry name" value="DDH_dom"/>
</dbReference>
<reference evidence="10" key="1">
    <citation type="submission" date="2020-09" db="EMBL/GenBank/DDBJ databases">
        <title>New species isolated from human feces.</title>
        <authorList>
            <person name="Kitahara M."/>
            <person name="Shigeno Y."/>
            <person name="Shime M."/>
            <person name="Matsumoto Y."/>
            <person name="Nakamura S."/>
            <person name="Motooka D."/>
            <person name="Fukuoka S."/>
            <person name="Nishikawa H."/>
            <person name="Benno Y."/>
        </authorList>
    </citation>
    <scope>NUCLEOTIDE SEQUENCE</scope>
    <source>
        <strain evidence="10">MM35</strain>
        <plasmid evidence="10">pMM35_01</plasmid>
    </source>
</reference>
<dbReference type="SMART" id="SM00116">
    <property type="entry name" value="CBS"/>
    <property type="match status" value="2"/>
</dbReference>
<evidence type="ECO:0000256" key="4">
    <source>
        <dbReference type="ARBA" id="ARBA00022801"/>
    </source>
</evidence>
<evidence type="ECO:0000256" key="8">
    <source>
        <dbReference type="PROSITE-ProRule" id="PRU00703"/>
    </source>
</evidence>
<comment type="catalytic activity">
    <reaction evidence="7">
        <text>diphosphate + H2O = 2 phosphate + H(+)</text>
        <dbReference type="Rhea" id="RHEA:24576"/>
        <dbReference type="ChEBI" id="CHEBI:15377"/>
        <dbReference type="ChEBI" id="CHEBI:15378"/>
        <dbReference type="ChEBI" id="CHEBI:33019"/>
        <dbReference type="ChEBI" id="CHEBI:43474"/>
        <dbReference type="EC" id="3.6.1.1"/>
    </reaction>
</comment>
<comment type="cofactor">
    <cofactor evidence="1">
        <name>Mn(2+)</name>
        <dbReference type="ChEBI" id="CHEBI:29035"/>
    </cofactor>
</comment>
<keyword evidence="10" id="KW-0614">Plasmid</keyword>
<feature type="domain" description="CBS" evidence="9">
    <location>
        <begin position="72"/>
        <end position="130"/>
    </location>
</feature>
<dbReference type="EC" id="3.6.1.1" evidence="2"/>
<evidence type="ECO:0000256" key="5">
    <source>
        <dbReference type="ARBA" id="ARBA00023211"/>
    </source>
</evidence>
<dbReference type="Pfam" id="PF02833">
    <property type="entry name" value="DHHA2"/>
    <property type="match status" value="1"/>
</dbReference>
<dbReference type="PROSITE" id="PS51371">
    <property type="entry name" value="CBS"/>
    <property type="match status" value="2"/>
</dbReference>
<dbReference type="InterPro" id="IPR038222">
    <property type="entry name" value="DHHA2_dom_sf"/>
</dbReference>
<name>A0A810Q4D1_9FIRM</name>
<dbReference type="NCBIfam" id="NF011443">
    <property type="entry name" value="PRK14869.1-5"/>
    <property type="match status" value="1"/>
</dbReference>
<dbReference type="EMBL" id="AP023416">
    <property type="protein sequence ID" value="BCK79593.1"/>
    <property type="molecule type" value="Genomic_DNA"/>
</dbReference>
<evidence type="ECO:0000313" key="11">
    <source>
        <dbReference type="Proteomes" id="UP000681343"/>
    </source>
</evidence>
<dbReference type="SUPFAM" id="SSF75138">
    <property type="entry name" value="HprK N-terminal domain-like"/>
    <property type="match status" value="1"/>
</dbReference>
<dbReference type="Gene3D" id="3.40.1390.20">
    <property type="entry name" value="HprK N-terminal domain-like"/>
    <property type="match status" value="1"/>
</dbReference>
<dbReference type="InterPro" id="IPR046342">
    <property type="entry name" value="CBS_dom_sf"/>
</dbReference>
<evidence type="ECO:0000259" key="9">
    <source>
        <dbReference type="PROSITE" id="PS51371"/>
    </source>
</evidence>
<dbReference type="Proteomes" id="UP000681343">
    <property type="component" value="Plasmid pMM35_01"/>
</dbReference>
<evidence type="ECO:0000256" key="3">
    <source>
        <dbReference type="ARBA" id="ARBA00022723"/>
    </source>
</evidence>
<protein>
    <recommendedName>
        <fullName evidence="2">inorganic diphosphatase</fullName>
        <ecNumber evidence="2">3.6.1.1</ecNumber>
    </recommendedName>
    <alternativeName>
        <fullName evidence="6">Pyrophosphate phospho-hydrolase</fullName>
    </alternativeName>
</protein>
<dbReference type="GO" id="GO:0004427">
    <property type="term" value="F:inorganic diphosphate phosphatase activity"/>
    <property type="evidence" value="ECO:0007669"/>
    <property type="project" value="UniProtKB-EC"/>
</dbReference>